<protein>
    <recommendedName>
        <fullName evidence="10">Histidine decarboxylase</fullName>
    </recommendedName>
</protein>
<evidence type="ECO:0000256" key="2">
    <source>
        <dbReference type="ARBA" id="ARBA00009533"/>
    </source>
</evidence>
<dbReference type="PANTHER" id="PTHR46101">
    <property type="match status" value="1"/>
</dbReference>
<keyword evidence="9" id="KW-1185">Reference proteome</keyword>
<dbReference type="Gene3D" id="3.40.640.10">
    <property type="entry name" value="Type I PLP-dependent aspartate aminotransferase-like (Major domain)"/>
    <property type="match status" value="1"/>
</dbReference>
<comment type="cofactor">
    <cofactor evidence="1 6 7">
        <name>pyridoxal 5'-phosphate</name>
        <dbReference type="ChEBI" id="CHEBI:597326"/>
    </cofactor>
</comment>
<evidence type="ECO:0000313" key="8">
    <source>
        <dbReference type="EMBL" id="WMV42903.1"/>
    </source>
</evidence>
<dbReference type="NCBIfam" id="NF002748">
    <property type="entry name" value="PRK02769.1"/>
    <property type="match status" value="1"/>
</dbReference>
<dbReference type="EMBL" id="CP133619">
    <property type="protein sequence ID" value="WMV42903.1"/>
    <property type="molecule type" value="Genomic_DNA"/>
</dbReference>
<dbReference type="InterPro" id="IPR021115">
    <property type="entry name" value="Pyridoxal-P_BS"/>
</dbReference>
<dbReference type="InterPro" id="IPR002129">
    <property type="entry name" value="PyrdxlP-dep_de-COase"/>
</dbReference>
<dbReference type="GO" id="GO:0016831">
    <property type="term" value="F:carboxy-lyase activity"/>
    <property type="evidence" value="ECO:0007669"/>
    <property type="project" value="UniProtKB-KW"/>
</dbReference>
<dbReference type="InterPro" id="IPR051151">
    <property type="entry name" value="Group_II_Decarboxylase"/>
</dbReference>
<gene>
    <name evidence="8" type="ORF">MTR67_036288</name>
</gene>
<organism evidence="8 9">
    <name type="scientific">Solanum verrucosum</name>
    <dbReference type="NCBI Taxonomy" id="315347"/>
    <lineage>
        <taxon>Eukaryota</taxon>
        <taxon>Viridiplantae</taxon>
        <taxon>Streptophyta</taxon>
        <taxon>Embryophyta</taxon>
        <taxon>Tracheophyta</taxon>
        <taxon>Spermatophyta</taxon>
        <taxon>Magnoliopsida</taxon>
        <taxon>eudicotyledons</taxon>
        <taxon>Gunneridae</taxon>
        <taxon>Pentapetalae</taxon>
        <taxon>asterids</taxon>
        <taxon>lamiids</taxon>
        <taxon>Solanales</taxon>
        <taxon>Solanaceae</taxon>
        <taxon>Solanoideae</taxon>
        <taxon>Solaneae</taxon>
        <taxon>Solanum</taxon>
    </lineage>
</organism>
<dbReference type="SUPFAM" id="SSF53383">
    <property type="entry name" value="PLP-dependent transferases"/>
    <property type="match status" value="1"/>
</dbReference>
<evidence type="ECO:0000256" key="3">
    <source>
        <dbReference type="ARBA" id="ARBA00022793"/>
    </source>
</evidence>
<comment type="similarity">
    <text evidence="2 7">Belongs to the group II decarboxylase family.</text>
</comment>
<dbReference type="Proteomes" id="UP001234989">
    <property type="component" value="Chromosome 8"/>
</dbReference>
<dbReference type="GO" id="GO:0030170">
    <property type="term" value="F:pyridoxal phosphate binding"/>
    <property type="evidence" value="ECO:0007669"/>
    <property type="project" value="InterPro"/>
</dbReference>
<evidence type="ECO:0000256" key="6">
    <source>
        <dbReference type="PIRSR" id="PIRSR602129-50"/>
    </source>
</evidence>
<dbReference type="InterPro" id="IPR015421">
    <property type="entry name" value="PyrdxlP-dep_Trfase_major"/>
</dbReference>
<dbReference type="AlphaFoldDB" id="A0AAF0ZMB3"/>
<dbReference type="PANTHER" id="PTHR46101:SF16">
    <property type="entry name" value="HISTIDINE DECARBOXYLASE-LIKE"/>
    <property type="match status" value="1"/>
</dbReference>
<evidence type="ECO:0008006" key="10">
    <source>
        <dbReference type="Google" id="ProtNLM"/>
    </source>
</evidence>
<evidence type="ECO:0000256" key="1">
    <source>
        <dbReference type="ARBA" id="ARBA00001933"/>
    </source>
</evidence>
<dbReference type="InterPro" id="IPR015424">
    <property type="entry name" value="PyrdxlP-dep_Trfase"/>
</dbReference>
<evidence type="ECO:0000313" key="9">
    <source>
        <dbReference type="Proteomes" id="UP001234989"/>
    </source>
</evidence>
<reference evidence="8" key="1">
    <citation type="submission" date="2023-08" db="EMBL/GenBank/DDBJ databases">
        <title>A de novo genome assembly of Solanum verrucosum Schlechtendal, a Mexican diploid species geographically isolated from the other diploid A-genome species in potato relatives.</title>
        <authorList>
            <person name="Hosaka K."/>
        </authorList>
    </citation>
    <scope>NUCLEOTIDE SEQUENCE</scope>
    <source>
        <tissue evidence="8">Young leaves</tissue>
    </source>
</reference>
<dbReference type="GO" id="GO:0019752">
    <property type="term" value="P:carboxylic acid metabolic process"/>
    <property type="evidence" value="ECO:0007669"/>
    <property type="project" value="InterPro"/>
</dbReference>
<accession>A0AAF0ZMB3</accession>
<feature type="modified residue" description="N6-(pyridoxal phosphate)lysine" evidence="6">
    <location>
        <position position="237"/>
    </location>
</feature>
<keyword evidence="5 7" id="KW-0456">Lyase</keyword>
<keyword evidence="3" id="KW-0210">Decarboxylase</keyword>
<name>A0AAF0ZMB3_SOLVR</name>
<evidence type="ECO:0000256" key="4">
    <source>
        <dbReference type="ARBA" id="ARBA00022898"/>
    </source>
</evidence>
<keyword evidence="4 6" id="KW-0663">Pyridoxal phosphate</keyword>
<dbReference type="Pfam" id="PF00282">
    <property type="entry name" value="Pyridoxal_deC"/>
    <property type="match status" value="1"/>
</dbReference>
<evidence type="ECO:0000256" key="5">
    <source>
        <dbReference type="ARBA" id="ARBA00023239"/>
    </source>
</evidence>
<proteinExistence type="inferred from homology"/>
<dbReference type="PROSITE" id="PS00392">
    <property type="entry name" value="DDC_GAD_HDC_YDC"/>
    <property type="match status" value="1"/>
</dbReference>
<evidence type="ECO:0000256" key="7">
    <source>
        <dbReference type="RuleBase" id="RU000382"/>
    </source>
</evidence>
<sequence length="370" mass="41844">MEPGLKNDGPSLDTILVNYLDTLTQRVNYHLGYPVNICYDHYATLAPLLQFHLNNCGDPFLQNTVDFHSKDFEVAVLDWFAQLWEIEKDQYWGYVTNGGTEGNLHGILLGRELLPEGILYASKDSHYSVFKAARMYRMDSETIKTSVNGEMDYSDLRAKLLQNKDKPAIINVTIGTTFKGAIDNVDVILETLKDCGYSQDRFYIHCDAALCGLMTPFINNMISFKKPIGSVTISGHKFLGCPMPCGVQITRKSYINNLSTNVEYIASVDATISGSRNGLTPIFLWYSLACKRPRDHEFVRRWQLSCVKDMAHVIVMPGITREMLDNFISELVQQRKVWYQNGKTNPPCVGEDIGAQNCACSYHKIDYISP</sequence>